<evidence type="ECO:0000313" key="1">
    <source>
        <dbReference type="EMBL" id="MFC5584488.1"/>
    </source>
</evidence>
<accession>A0ABW0T6R0</accession>
<name>A0ABW0T6R0_9HYPH</name>
<proteinExistence type="predicted"/>
<dbReference type="RefSeq" id="WP_223019720.1">
    <property type="nucleotide sequence ID" value="NZ_CP078143.1"/>
</dbReference>
<sequence length="76" mass="8405">MKISDEGAKKGILGYLSTRCDVSSQHKLPTVEDILSTWTAETIGRVRTSSLVDELLQEGRLISYGPYISDHPIDVL</sequence>
<protein>
    <submittedName>
        <fullName evidence="1">Uncharacterized protein</fullName>
    </submittedName>
</protein>
<dbReference type="Proteomes" id="UP001596107">
    <property type="component" value="Unassembled WGS sequence"/>
</dbReference>
<reference evidence="2" key="1">
    <citation type="journal article" date="2019" name="Int. J. Syst. Evol. Microbiol.">
        <title>The Global Catalogue of Microorganisms (GCM) 10K type strain sequencing project: providing services to taxonomists for standard genome sequencing and annotation.</title>
        <authorList>
            <consortium name="The Broad Institute Genomics Platform"/>
            <consortium name="The Broad Institute Genome Sequencing Center for Infectious Disease"/>
            <person name="Wu L."/>
            <person name="Ma J."/>
        </authorList>
    </citation>
    <scope>NUCLEOTIDE SEQUENCE [LARGE SCALE GENOMIC DNA]</scope>
    <source>
        <strain evidence="2">JCM 3366</strain>
    </source>
</reference>
<evidence type="ECO:0000313" key="2">
    <source>
        <dbReference type="Proteomes" id="UP001596107"/>
    </source>
</evidence>
<organism evidence="1 2">
    <name type="scientific">Nitratireductor kimnyeongensis</name>
    <dbReference type="NCBI Taxonomy" id="430679"/>
    <lineage>
        <taxon>Bacteria</taxon>
        <taxon>Pseudomonadati</taxon>
        <taxon>Pseudomonadota</taxon>
        <taxon>Alphaproteobacteria</taxon>
        <taxon>Hyphomicrobiales</taxon>
        <taxon>Phyllobacteriaceae</taxon>
        <taxon>Nitratireductor</taxon>
    </lineage>
</organism>
<comment type="caution">
    <text evidence="1">The sequence shown here is derived from an EMBL/GenBank/DDBJ whole genome shotgun (WGS) entry which is preliminary data.</text>
</comment>
<keyword evidence="2" id="KW-1185">Reference proteome</keyword>
<dbReference type="EMBL" id="JBHSNB010000001">
    <property type="protein sequence ID" value="MFC5584488.1"/>
    <property type="molecule type" value="Genomic_DNA"/>
</dbReference>
<gene>
    <name evidence="1" type="ORF">ACFPOD_05150</name>
</gene>